<protein>
    <recommendedName>
        <fullName evidence="2">SET domain-containing protein</fullName>
    </recommendedName>
</protein>
<name>A0AAN6NDF3_9PEZI</name>
<dbReference type="PROSITE" id="PS50280">
    <property type="entry name" value="SET"/>
    <property type="match status" value="1"/>
</dbReference>
<feature type="region of interest" description="Disordered" evidence="1">
    <location>
        <begin position="1"/>
        <end position="32"/>
    </location>
</feature>
<dbReference type="GO" id="GO:0016279">
    <property type="term" value="F:protein-lysine N-methyltransferase activity"/>
    <property type="evidence" value="ECO:0007669"/>
    <property type="project" value="InterPro"/>
</dbReference>
<dbReference type="PANTHER" id="PTHR13271">
    <property type="entry name" value="UNCHARACTERIZED PUTATIVE METHYLTRANSFERASE"/>
    <property type="match status" value="1"/>
</dbReference>
<keyword evidence="4" id="KW-1185">Reference proteome</keyword>
<organism evidence="3 4">
    <name type="scientific">Diplogelasinospora grovesii</name>
    <dbReference type="NCBI Taxonomy" id="303347"/>
    <lineage>
        <taxon>Eukaryota</taxon>
        <taxon>Fungi</taxon>
        <taxon>Dikarya</taxon>
        <taxon>Ascomycota</taxon>
        <taxon>Pezizomycotina</taxon>
        <taxon>Sordariomycetes</taxon>
        <taxon>Sordariomycetidae</taxon>
        <taxon>Sordariales</taxon>
        <taxon>Diplogelasinosporaceae</taxon>
        <taxon>Diplogelasinospora</taxon>
    </lineage>
</organism>
<dbReference type="SUPFAM" id="SSF82199">
    <property type="entry name" value="SET domain"/>
    <property type="match status" value="1"/>
</dbReference>
<dbReference type="PANTHER" id="PTHR13271:SF137">
    <property type="entry name" value="SET DOMAIN-CONTAINING PROTEIN"/>
    <property type="match status" value="1"/>
</dbReference>
<dbReference type="EMBL" id="MU853768">
    <property type="protein sequence ID" value="KAK3943166.1"/>
    <property type="molecule type" value="Genomic_DNA"/>
</dbReference>
<proteinExistence type="predicted"/>
<feature type="compositionally biased region" description="Basic and acidic residues" evidence="1">
    <location>
        <begin position="526"/>
        <end position="540"/>
    </location>
</feature>
<reference evidence="4" key="1">
    <citation type="journal article" date="2023" name="Mol. Phylogenet. Evol.">
        <title>Genome-scale phylogeny and comparative genomics of the fungal order Sordariales.</title>
        <authorList>
            <person name="Hensen N."/>
            <person name="Bonometti L."/>
            <person name="Westerberg I."/>
            <person name="Brannstrom I.O."/>
            <person name="Guillou S."/>
            <person name="Cros-Aarteil S."/>
            <person name="Calhoun S."/>
            <person name="Haridas S."/>
            <person name="Kuo A."/>
            <person name="Mondo S."/>
            <person name="Pangilinan J."/>
            <person name="Riley R."/>
            <person name="LaButti K."/>
            <person name="Andreopoulos B."/>
            <person name="Lipzen A."/>
            <person name="Chen C."/>
            <person name="Yan M."/>
            <person name="Daum C."/>
            <person name="Ng V."/>
            <person name="Clum A."/>
            <person name="Steindorff A."/>
            <person name="Ohm R.A."/>
            <person name="Martin F."/>
            <person name="Silar P."/>
            <person name="Natvig D.O."/>
            <person name="Lalanne C."/>
            <person name="Gautier V."/>
            <person name="Ament-Velasquez S.L."/>
            <person name="Kruys A."/>
            <person name="Hutchinson M.I."/>
            <person name="Powell A.J."/>
            <person name="Barry K."/>
            <person name="Miller A.N."/>
            <person name="Grigoriev I.V."/>
            <person name="Debuchy R."/>
            <person name="Gladieux P."/>
            <person name="Hiltunen Thoren M."/>
            <person name="Johannesson H."/>
        </authorList>
    </citation>
    <scope>NUCLEOTIDE SEQUENCE [LARGE SCALE GENOMIC DNA]</scope>
    <source>
        <strain evidence="4">CBS 340.73</strain>
    </source>
</reference>
<dbReference type="AlphaFoldDB" id="A0AAN6NDF3"/>
<dbReference type="InterPro" id="IPR046341">
    <property type="entry name" value="SET_dom_sf"/>
</dbReference>
<gene>
    <name evidence="3" type="ORF">QBC46DRAFT_378406</name>
</gene>
<dbReference type="InterPro" id="IPR044429">
    <property type="entry name" value="SETD4_SET"/>
</dbReference>
<dbReference type="InterPro" id="IPR050600">
    <property type="entry name" value="SETD3_SETD6_MTase"/>
</dbReference>
<feature type="domain" description="SET" evidence="2">
    <location>
        <begin position="100"/>
        <end position="326"/>
    </location>
</feature>
<accession>A0AAN6NDF3</accession>
<evidence type="ECO:0000313" key="3">
    <source>
        <dbReference type="EMBL" id="KAK3943166.1"/>
    </source>
</evidence>
<dbReference type="Proteomes" id="UP001303473">
    <property type="component" value="Unassembled WGS sequence"/>
</dbReference>
<evidence type="ECO:0000259" key="2">
    <source>
        <dbReference type="PROSITE" id="PS50280"/>
    </source>
</evidence>
<feature type="region of interest" description="Disordered" evidence="1">
    <location>
        <begin position="498"/>
        <end position="540"/>
    </location>
</feature>
<evidence type="ECO:0000256" key="1">
    <source>
        <dbReference type="SAM" id="MobiDB-lite"/>
    </source>
</evidence>
<dbReference type="InterPro" id="IPR001214">
    <property type="entry name" value="SET_dom"/>
</dbReference>
<evidence type="ECO:0000313" key="4">
    <source>
        <dbReference type="Proteomes" id="UP001303473"/>
    </source>
</evidence>
<comment type="caution">
    <text evidence="3">The sequence shown here is derived from an EMBL/GenBank/DDBJ whole genome shotgun (WGS) entry which is preliminary data.</text>
</comment>
<sequence>MRDKSTARDIPNQRVNHDLKKRPESLKSRTGTGSAVCRHEIHANGLWLAETHKKCSGIPVQSNIRVRMSKPTLKQTNDGDGMEIYTKLLSWAADQSIDLNGLSPQRIPGRGIGIVATRQLKKDEILLKIPTTALRTLDTVSKPLTRSLPLENLSVQGILAVDLALTVSPPEKHGPWNAVMPTRKEVWSGLPITWDSALHDFLPRPARDLLSKQQSKFERDWEVVLSTQASRPDLFSPELSRDDYLYAWLLVNTRSFYYDISTKTGTKLQKKRRKTLSRDDKMVLMPVADLFNHSDSGCGVGFDDSGFTVTADRAYEEGEEVYVCYGRHSNDFLLVEYGFVPRPRVAGRTGNAWDEVKIDDAILGELSVKRNSKRRRALLEERGYLGNYILDATTGEACYRTQVALRAMNPRFSETKWTEFVDNGVDEGDETQREEVQKDADRLLARILRRYLRNVNKSVSDVEETKDVGEQGQRDLLCLRWRQIRDVITTSIDSLSIQDDTEPDKEMAGGAYDVPKFISGYTQQQEQRKVKKEEEKKPKR</sequence>
<dbReference type="CDD" id="cd19177">
    <property type="entry name" value="SET_SETD4"/>
    <property type="match status" value="1"/>
</dbReference>
<dbReference type="Gene3D" id="3.90.1410.10">
    <property type="entry name" value="set domain protein methyltransferase, domain 1"/>
    <property type="match status" value="1"/>
</dbReference>
<dbReference type="Pfam" id="PF00856">
    <property type="entry name" value="SET"/>
    <property type="match status" value="1"/>
</dbReference>
<feature type="compositionally biased region" description="Basic and acidic residues" evidence="1">
    <location>
        <begin position="15"/>
        <end position="27"/>
    </location>
</feature>